<reference evidence="8 9" key="1">
    <citation type="submission" date="2017-11" db="EMBL/GenBank/DDBJ databases">
        <title>Draft genome of Arthrobacter agilis strain UMCV2, a plant growth-promoting rhizobacterium and biocontrol capacity of phytopathogenic fungi.</title>
        <authorList>
            <person name="Martinez-Camara R."/>
            <person name="Santoyo G."/>
            <person name="Moreno-Hagelsieb G."/>
            <person name="Valencia-Cantero E."/>
        </authorList>
    </citation>
    <scope>NUCLEOTIDE SEQUENCE [LARGE SCALE GENOMIC DNA]</scope>
    <source>
        <strain evidence="8 9">UMCV2</strain>
    </source>
</reference>
<dbReference type="PROSITE" id="PS00065">
    <property type="entry name" value="D_2_HYDROXYACID_DH_1"/>
    <property type="match status" value="1"/>
</dbReference>
<dbReference type="InterPro" id="IPR050223">
    <property type="entry name" value="D-isomer_2-hydroxyacid_DH"/>
</dbReference>
<dbReference type="InterPro" id="IPR036291">
    <property type="entry name" value="NAD(P)-bd_dom_sf"/>
</dbReference>
<protein>
    <submittedName>
        <fullName evidence="8">Hydroxyacid dehydrogenase</fullName>
    </submittedName>
</protein>
<evidence type="ECO:0000259" key="7">
    <source>
        <dbReference type="Pfam" id="PF02826"/>
    </source>
</evidence>
<dbReference type="RefSeq" id="WP_208740271.1">
    <property type="nucleotide sequence ID" value="NZ_CP024915.1"/>
</dbReference>
<evidence type="ECO:0000256" key="3">
    <source>
        <dbReference type="ARBA" id="ARBA00023002"/>
    </source>
</evidence>
<keyword evidence="4" id="KW-0520">NAD</keyword>
<proteinExistence type="inferred from homology"/>
<feature type="domain" description="D-isomer specific 2-hydroxyacid dehydrogenase NAD-binding" evidence="7">
    <location>
        <begin position="110"/>
        <end position="283"/>
    </location>
</feature>
<dbReference type="Proteomes" id="UP000239187">
    <property type="component" value="Chromosome"/>
</dbReference>
<dbReference type="SUPFAM" id="SSF51735">
    <property type="entry name" value="NAD(P)-binding Rossmann-fold domains"/>
    <property type="match status" value="1"/>
</dbReference>
<dbReference type="GO" id="GO:0016618">
    <property type="term" value="F:hydroxypyruvate reductase [NAD(P)H] activity"/>
    <property type="evidence" value="ECO:0007669"/>
    <property type="project" value="TreeGrafter"/>
</dbReference>
<gene>
    <name evidence="8" type="ORF">CVO76_00190</name>
</gene>
<keyword evidence="2" id="KW-0521">NADP</keyword>
<dbReference type="FunFam" id="3.40.50.720:FF:000213">
    <property type="entry name" value="Putative 2-hydroxyacid dehydrogenase"/>
    <property type="match status" value="1"/>
</dbReference>
<evidence type="ECO:0000256" key="4">
    <source>
        <dbReference type="ARBA" id="ARBA00023027"/>
    </source>
</evidence>
<dbReference type="Pfam" id="PF00389">
    <property type="entry name" value="2-Hacid_dh"/>
    <property type="match status" value="1"/>
</dbReference>
<dbReference type="SUPFAM" id="SSF52283">
    <property type="entry name" value="Formate/glycerate dehydrogenase catalytic domain-like"/>
    <property type="match status" value="1"/>
</dbReference>
<dbReference type="GO" id="GO:0030267">
    <property type="term" value="F:glyoxylate reductase (NADPH) activity"/>
    <property type="evidence" value="ECO:0007669"/>
    <property type="project" value="TreeGrafter"/>
</dbReference>
<dbReference type="InterPro" id="IPR029752">
    <property type="entry name" value="D-isomer_DH_CS1"/>
</dbReference>
<dbReference type="GO" id="GO:0005829">
    <property type="term" value="C:cytosol"/>
    <property type="evidence" value="ECO:0007669"/>
    <property type="project" value="TreeGrafter"/>
</dbReference>
<keyword evidence="3 5" id="KW-0560">Oxidoreductase</keyword>
<evidence type="ECO:0000313" key="8">
    <source>
        <dbReference type="EMBL" id="AUZ86240.1"/>
    </source>
</evidence>
<sequence length="315" mass="33034">MTVQNAVLQVGPLMPMVQTAITRDHDALQLPAGAGRSAFLADHASSITVAVTSGRTGVGTDLMQALPNLRAVINFGVGYDTTDVQQAVERGIAVSNTPEVLNDCVADTALALYLDVLRGISAADRFVRRGDWQTKGNFPLATQASHRQVGIVGLGRIGSVIARRLEGFDCTIRYHNRSEVTGSPYEYVPSLLQLAHTSDVLIVAAAGGASTHHLIGAPELSALGSRGYLINVARGSVVDQSALVKALTTGALAGAGLDVFEDEPAVPPELMALESVVLLPHLGSGTHETRAAMADLTLKNLRQYLADGTLLTPVT</sequence>
<dbReference type="InterPro" id="IPR006139">
    <property type="entry name" value="D-isomer_2_OHA_DH_cat_dom"/>
</dbReference>
<dbReference type="GO" id="GO:0051287">
    <property type="term" value="F:NAD binding"/>
    <property type="evidence" value="ECO:0007669"/>
    <property type="project" value="InterPro"/>
</dbReference>
<dbReference type="AlphaFoldDB" id="A0A2L0UAH0"/>
<dbReference type="Pfam" id="PF02826">
    <property type="entry name" value="2-Hacid_dh_C"/>
    <property type="match status" value="1"/>
</dbReference>
<comment type="similarity">
    <text evidence="1 5">Belongs to the D-isomer specific 2-hydroxyacid dehydrogenase family.</text>
</comment>
<dbReference type="Gene3D" id="3.40.50.720">
    <property type="entry name" value="NAD(P)-binding Rossmann-like Domain"/>
    <property type="match status" value="2"/>
</dbReference>
<feature type="domain" description="D-isomer specific 2-hydroxyacid dehydrogenase catalytic" evidence="6">
    <location>
        <begin position="40"/>
        <end position="314"/>
    </location>
</feature>
<evidence type="ECO:0000259" key="6">
    <source>
        <dbReference type="Pfam" id="PF00389"/>
    </source>
</evidence>
<name>A0A2L0UAH0_9MICC</name>
<dbReference type="CDD" id="cd12156">
    <property type="entry name" value="HPPR"/>
    <property type="match status" value="1"/>
</dbReference>
<dbReference type="InterPro" id="IPR006140">
    <property type="entry name" value="D-isomer_DH_NAD-bd"/>
</dbReference>
<dbReference type="PANTHER" id="PTHR10996:SF178">
    <property type="entry name" value="2-HYDROXYACID DEHYDROGENASE YGL185C-RELATED"/>
    <property type="match status" value="1"/>
</dbReference>
<evidence type="ECO:0000256" key="5">
    <source>
        <dbReference type="RuleBase" id="RU003719"/>
    </source>
</evidence>
<evidence type="ECO:0000256" key="1">
    <source>
        <dbReference type="ARBA" id="ARBA00005854"/>
    </source>
</evidence>
<evidence type="ECO:0000256" key="2">
    <source>
        <dbReference type="ARBA" id="ARBA00022857"/>
    </source>
</evidence>
<accession>A0A2L0UAH0</accession>
<dbReference type="PANTHER" id="PTHR10996">
    <property type="entry name" value="2-HYDROXYACID DEHYDROGENASE-RELATED"/>
    <property type="match status" value="1"/>
</dbReference>
<dbReference type="EMBL" id="CP024915">
    <property type="protein sequence ID" value="AUZ86240.1"/>
    <property type="molecule type" value="Genomic_DNA"/>
</dbReference>
<evidence type="ECO:0000313" key="9">
    <source>
        <dbReference type="Proteomes" id="UP000239187"/>
    </source>
</evidence>
<organism evidence="8 9">
    <name type="scientific">Arthrobacter agilis</name>
    <dbReference type="NCBI Taxonomy" id="37921"/>
    <lineage>
        <taxon>Bacteria</taxon>
        <taxon>Bacillati</taxon>
        <taxon>Actinomycetota</taxon>
        <taxon>Actinomycetes</taxon>
        <taxon>Micrococcales</taxon>
        <taxon>Micrococcaceae</taxon>
        <taxon>Arthrobacter</taxon>
    </lineage>
</organism>